<sequence>MAEPELSSFAQRPFESLTEQTGICTPSQQISVDAVEDPLSESRSATATPGAGDNGVEALPNGASVTESCPAATKKKKKSKKKKNKSQKALAIGSGFEEYYADNPVRPEEWAEERKEYDPIKHSFRERIDACLLRYKKKRFLDKHRARIFQVYLSFAKIYKPKAENQKFAGEGQSDDEDGNEDDNQRTQKTAVGGYDEVLDAEDWSLRSKKFFAHHIPFELFLTKEGPLLEAITVVENFVRYLLFHEVCPEFTPALQYTLEISNISRRELPAAIKLINILPGQFNTAFSFLLGGEFGHHNPSLPKPIYDPLLELEVDYDMVGGTGDAVPIVVPTDVTEAIEEDRVQEVTSETEIEAKSQEPEIKLEFKNELDKSDIANLPDDDDGGSAAELDRSSRPAAAVVQIEDVTEGSDGVDPDNWTDKKEPVSQEPPPVPIQESFEIWQKTAPKVEFDQHIEWTEDKEFEERMNPTTEEPWDEIPVQSAYDFRMTETEARRTVARVLFKDLNDQQLQNAGSLCYIYEYSLPVEVVDIHLPHDTDENALGQMEVVPWWHILEDESAPDDCPFPENEKITLLLERKALEHVFMGMKLEAKLKRLSDRSFERFEDKGTVVFDYVTRIMCSFYVNSSPTGD</sequence>
<gene>
    <name evidence="1" type="ORF">V1517DRAFT_257214</name>
</gene>
<proteinExistence type="predicted"/>
<reference evidence="2" key="1">
    <citation type="journal article" date="2024" name="Front. Bioeng. Biotechnol.">
        <title>Genome-scale model development and genomic sequencing of the oleaginous clade Lipomyces.</title>
        <authorList>
            <person name="Czajka J.J."/>
            <person name="Han Y."/>
            <person name="Kim J."/>
            <person name="Mondo S.J."/>
            <person name="Hofstad B.A."/>
            <person name="Robles A."/>
            <person name="Haridas S."/>
            <person name="Riley R."/>
            <person name="LaButti K."/>
            <person name="Pangilinan J."/>
            <person name="Andreopoulos W."/>
            <person name="Lipzen A."/>
            <person name="Yan J."/>
            <person name="Wang M."/>
            <person name="Ng V."/>
            <person name="Grigoriev I.V."/>
            <person name="Spatafora J.W."/>
            <person name="Magnuson J.K."/>
            <person name="Baker S.E."/>
            <person name="Pomraning K.R."/>
        </authorList>
    </citation>
    <scope>NUCLEOTIDE SEQUENCE [LARGE SCALE GENOMIC DNA]</scope>
    <source>
        <strain evidence="2">CBS 10300</strain>
    </source>
</reference>
<evidence type="ECO:0000313" key="2">
    <source>
        <dbReference type="Proteomes" id="UP001489719"/>
    </source>
</evidence>
<protein>
    <submittedName>
        <fullName evidence="1">Argonaute siRNA chaperone complex subunit Arb1-domain-containing protein</fullName>
    </submittedName>
</protein>
<organism evidence="1 2">
    <name type="scientific">Lipomyces orientalis</name>
    <dbReference type="NCBI Taxonomy" id="1233043"/>
    <lineage>
        <taxon>Eukaryota</taxon>
        <taxon>Fungi</taxon>
        <taxon>Dikarya</taxon>
        <taxon>Ascomycota</taxon>
        <taxon>Saccharomycotina</taxon>
        <taxon>Lipomycetes</taxon>
        <taxon>Lipomycetales</taxon>
        <taxon>Lipomycetaceae</taxon>
        <taxon>Lipomyces</taxon>
    </lineage>
</organism>
<dbReference type="Proteomes" id="UP001489719">
    <property type="component" value="Unassembled WGS sequence"/>
</dbReference>
<name>A0ACC3TS08_9ASCO</name>
<keyword evidence="2" id="KW-1185">Reference proteome</keyword>
<comment type="caution">
    <text evidence="1">The sequence shown here is derived from an EMBL/GenBank/DDBJ whole genome shotgun (WGS) entry which is preliminary data.</text>
</comment>
<accession>A0ACC3TS08</accession>
<evidence type="ECO:0000313" key="1">
    <source>
        <dbReference type="EMBL" id="KAK9323943.1"/>
    </source>
</evidence>
<dbReference type="EMBL" id="MU970055">
    <property type="protein sequence ID" value="KAK9323943.1"/>
    <property type="molecule type" value="Genomic_DNA"/>
</dbReference>